<feature type="transmembrane region" description="Helical" evidence="5">
    <location>
        <begin position="215"/>
        <end position="237"/>
    </location>
</feature>
<feature type="domain" description="ABC transmembrane type-1" evidence="6">
    <location>
        <begin position="103"/>
        <end position="295"/>
    </location>
</feature>
<comment type="similarity">
    <text evidence="5">Belongs to the binding-protein-dependent transport system permease family.</text>
</comment>
<protein>
    <submittedName>
        <fullName evidence="7">ABC transporter permease subunit</fullName>
    </submittedName>
</protein>
<comment type="caution">
    <text evidence="7">The sequence shown here is derived from an EMBL/GenBank/DDBJ whole genome shotgun (WGS) entry which is preliminary data.</text>
</comment>
<name>A0A6L9UEM3_9HYPH</name>
<feature type="transmembrane region" description="Helical" evidence="5">
    <location>
        <begin position="35"/>
        <end position="56"/>
    </location>
</feature>
<dbReference type="Pfam" id="PF00528">
    <property type="entry name" value="BPD_transp_1"/>
    <property type="match status" value="1"/>
</dbReference>
<feature type="transmembrane region" description="Helical" evidence="5">
    <location>
        <begin position="109"/>
        <end position="131"/>
    </location>
</feature>
<dbReference type="PANTHER" id="PTHR43879:SF1">
    <property type="entry name" value="GLUCOSE IMPORT SYSTEM PERMEASE PROTEIN GLCU"/>
    <property type="match status" value="1"/>
</dbReference>
<feature type="transmembrane region" description="Helical" evidence="5">
    <location>
        <begin position="171"/>
        <end position="194"/>
    </location>
</feature>
<dbReference type="RefSeq" id="WP_163992453.1">
    <property type="nucleotide sequence ID" value="NZ_WUEY01000022.1"/>
</dbReference>
<accession>A0A6L9UEM3</accession>
<comment type="subcellular location">
    <subcellularLocation>
        <location evidence="1 5">Cell membrane</location>
        <topology evidence="1 5">Multi-pass membrane protein</topology>
    </subcellularLocation>
</comment>
<keyword evidence="4 5" id="KW-0472">Membrane</keyword>
<feature type="transmembrane region" description="Helical" evidence="5">
    <location>
        <begin position="138"/>
        <end position="159"/>
    </location>
</feature>
<keyword evidence="2 5" id="KW-0812">Transmembrane</keyword>
<feature type="transmembrane region" description="Helical" evidence="5">
    <location>
        <begin position="243"/>
        <end position="262"/>
    </location>
</feature>
<dbReference type="PANTHER" id="PTHR43879">
    <property type="entry name" value="ABC TRANSPORTER PERMEASE PROTEIN"/>
    <property type="match status" value="1"/>
</dbReference>
<dbReference type="CDD" id="cd06261">
    <property type="entry name" value="TM_PBP2"/>
    <property type="match status" value="1"/>
</dbReference>
<dbReference type="Gene3D" id="1.10.3720.10">
    <property type="entry name" value="MetI-like"/>
    <property type="match status" value="1"/>
</dbReference>
<organism evidence="7 8">
    <name type="scientific">Rhizobium lusitanum</name>
    <dbReference type="NCBI Taxonomy" id="293958"/>
    <lineage>
        <taxon>Bacteria</taxon>
        <taxon>Pseudomonadati</taxon>
        <taxon>Pseudomonadota</taxon>
        <taxon>Alphaproteobacteria</taxon>
        <taxon>Hyphomicrobiales</taxon>
        <taxon>Rhizobiaceae</taxon>
        <taxon>Rhizobium/Agrobacterium group</taxon>
        <taxon>Rhizobium</taxon>
    </lineage>
</organism>
<dbReference type="SUPFAM" id="SSF161098">
    <property type="entry name" value="MetI-like"/>
    <property type="match status" value="1"/>
</dbReference>
<dbReference type="AlphaFoldDB" id="A0A6L9UEM3"/>
<evidence type="ECO:0000313" key="8">
    <source>
        <dbReference type="Proteomes" id="UP000483035"/>
    </source>
</evidence>
<evidence type="ECO:0000256" key="5">
    <source>
        <dbReference type="RuleBase" id="RU363032"/>
    </source>
</evidence>
<dbReference type="InterPro" id="IPR000515">
    <property type="entry name" value="MetI-like"/>
</dbReference>
<dbReference type="GO" id="GO:0005886">
    <property type="term" value="C:plasma membrane"/>
    <property type="evidence" value="ECO:0007669"/>
    <property type="project" value="UniProtKB-SubCell"/>
</dbReference>
<evidence type="ECO:0000256" key="3">
    <source>
        <dbReference type="ARBA" id="ARBA00022989"/>
    </source>
</evidence>
<dbReference type="GO" id="GO:0055085">
    <property type="term" value="P:transmembrane transport"/>
    <property type="evidence" value="ECO:0007669"/>
    <property type="project" value="InterPro"/>
</dbReference>
<feature type="transmembrane region" description="Helical" evidence="5">
    <location>
        <begin position="274"/>
        <end position="295"/>
    </location>
</feature>
<dbReference type="PROSITE" id="PS50928">
    <property type="entry name" value="ABC_TM1"/>
    <property type="match status" value="1"/>
</dbReference>
<dbReference type="EMBL" id="WUEY01000022">
    <property type="protein sequence ID" value="NEI73799.1"/>
    <property type="molecule type" value="Genomic_DNA"/>
</dbReference>
<keyword evidence="5" id="KW-0813">Transport</keyword>
<dbReference type="InterPro" id="IPR035906">
    <property type="entry name" value="MetI-like_sf"/>
</dbReference>
<evidence type="ECO:0000256" key="1">
    <source>
        <dbReference type="ARBA" id="ARBA00004651"/>
    </source>
</evidence>
<dbReference type="Proteomes" id="UP000483035">
    <property type="component" value="Unassembled WGS sequence"/>
</dbReference>
<gene>
    <name evidence="7" type="ORF">GR212_30040</name>
</gene>
<keyword evidence="3 5" id="KW-1133">Transmembrane helix</keyword>
<evidence type="ECO:0000256" key="4">
    <source>
        <dbReference type="ARBA" id="ARBA00023136"/>
    </source>
</evidence>
<evidence type="ECO:0000259" key="6">
    <source>
        <dbReference type="PROSITE" id="PS50928"/>
    </source>
</evidence>
<proteinExistence type="inferred from homology"/>
<sequence>MSDIAALRPSSAVTAETPAQVMFPRAKKRIKGRSIAVLVFLSMAALFFCVPLYVLIVTSFKSMDQIREGAIFSWPRDWTIEPWIYAWSQACSGITCTGLRGGFWNSVAILFPSLIASISLSAVTGYALALWNVRWTGAFLFLLFLCAFVPFQIIMYPLIVITVGMGIYGSLWAVAFIHTVLSMPVLTLIFRNFYKDIPADLTKAAIMDSGSFWRIFLEIILPMSGNILIVVLIMQVTHIWNDYLIGVTFGGLGAAPMTVNLANMVTVSTGTVAYNANMAAALLTAIPPLFIYFVLGKFFVQGIAAGAIKG</sequence>
<evidence type="ECO:0000313" key="7">
    <source>
        <dbReference type="EMBL" id="NEI73799.1"/>
    </source>
</evidence>
<reference evidence="7 8" key="1">
    <citation type="submission" date="2019-12" db="EMBL/GenBank/DDBJ databases">
        <title>Rhizobium genotypes associated with high levels of biological nitrogen fixation by grain legumes in a temperate-maritime cropping system.</title>
        <authorList>
            <person name="Maluk M."/>
            <person name="Francesc Ferrando Molina F."/>
            <person name="Lopez Del Egido L."/>
            <person name="Lafos M."/>
            <person name="Langarica-Fuentes A."/>
            <person name="Gebre Yohannes G."/>
            <person name="Young M.W."/>
            <person name="Martin P."/>
            <person name="Gantlett R."/>
            <person name="Kenicer G."/>
            <person name="Hawes C."/>
            <person name="Begg G.S."/>
            <person name="Quilliam R.S."/>
            <person name="Squire G.R."/>
            <person name="Poole P.S."/>
            <person name="Young P.W."/>
            <person name="Iannetta P.M."/>
            <person name="James E.K."/>
        </authorList>
    </citation>
    <scope>NUCLEOTIDE SEQUENCE [LARGE SCALE GENOMIC DNA]</scope>
    <source>
        <strain evidence="7 8">JHI1118</strain>
    </source>
</reference>
<evidence type="ECO:0000256" key="2">
    <source>
        <dbReference type="ARBA" id="ARBA00022692"/>
    </source>
</evidence>